<dbReference type="GeneID" id="37057363"/>
<dbReference type="Proteomes" id="UP000246171">
    <property type="component" value="Unassembled WGS sequence"/>
</dbReference>
<dbReference type="VEuPathDB" id="FungiDB:BO83DRAFT_428378"/>
<feature type="chain" id="PRO_5016330761" evidence="1">
    <location>
        <begin position="21"/>
        <end position="96"/>
    </location>
</feature>
<evidence type="ECO:0000313" key="3">
    <source>
        <dbReference type="Proteomes" id="UP000246171"/>
    </source>
</evidence>
<name>A0A317V6H9_ASPEC</name>
<keyword evidence="1" id="KW-0732">Signal</keyword>
<organism evidence="2 3">
    <name type="scientific">Aspergillus eucalypticola (strain CBS 122712 / IBT 29274)</name>
    <dbReference type="NCBI Taxonomy" id="1448314"/>
    <lineage>
        <taxon>Eukaryota</taxon>
        <taxon>Fungi</taxon>
        <taxon>Dikarya</taxon>
        <taxon>Ascomycota</taxon>
        <taxon>Pezizomycotina</taxon>
        <taxon>Eurotiomycetes</taxon>
        <taxon>Eurotiomycetidae</taxon>
        <taxon>Eurotiales</taxon>
        <taxon>Aspergillaceae</taxon>
        <taxon>Aspergillus</taxon>
        <taxon>Aspergillus subgen. Circumdati</taxon>
    </lineage>
</organism>
<accession>A0A317V6H9</accession>
<sequence>MRFVTLIFAALAAGPLAALAAPAPADNAANEKSCPSGDKINCGGCNGTSCQIGFNNYALPRVEVVMGRTAGITTTVEQDTSFAPEKLELDLIYALG</sequence>
<evidence type="ECO:0000313" key="2">
    <source>
        <dbReference type="EMBL" id="PWY69964.1"/>
    </source>
</evidence>
<reference evidence="2" key="1">
    <citation type="submission" date="2016-12" db="EMBL/GenBank/DDBJ databases">
        <title>The genomes of Aspergillus section Nigri reveals drivers in fungal speciation.</title>
        <authorList>
            <consortium name="DOE Joint Genome Institute"/>
            <person name="Vesth T.C."/>
            <person name="Nybo J."/>
            <person name="Theobald S."/>
            <person name="Brandl J."/>
            <person name="Frisvad J.C."/>
            <person name="Nielsen K.F."/>
            <person name="Lyhne E.K."/>
            <person name="Kogle M.E."/>
            <person name="Kuo A."/>
            <person name="Riley R."/>
            <person name="Clum A."/>
            <person name="Nolan M."/>
            <person name="Lipzen A."/>
            <person name="Salamov A."/>
            <person name="Henrissat B."/>
            <person name="Wiebenga A."/>
            <person name="De vries R.P."/>
            <person name="Grigoriev I.V."/>
            <person name="Mortensen U.H."/>
            <person name="Andersen M.R."/>
            <person name="Baker S.E."/>
        </authorList>
    </citation>
    <scope>NUCLEOTIDE SEQUENCE</scope>
    <source>
        <strain evidence="2">CBS 122712</strain>
    </source>
</reference>
<feature type="signal peptide" evidence="1">
    <location>
        <begin position="1"/>
        <end position="20"/>
    </location>
</feature>
<dbReference type="OrthoDB" id="4983586at2759"/>
<comment type="caution">
    <text evidence="2">The sequence shown here is derived from an EMBL/GenBank/DDBJ whole genome shotgun (WGS) entry which is preliminary data.</text>
</comment>
<dbReference type="AlphaFoldDB" id="A0A317V6H9"/>
<keyword evidence="3" id="KW-1185">Reference proteome</keyword>
<proteinExistence type="predicted"/>
<gene>
    <name evidence="2" type="ORF">BO83DRAFT_428378</name>
</gene>
<dbReference type="RefSeq" id="XP_025386658.1">
    <property type="nucleotide sequence ID" value="XM_025535401.1"/>
</dbReference>
<dbReference type="EMBL" id="MSFU01000017">
    <property type="protein sequence ID" value="PWY69964.1"/>
    <property type="molecule type" value="Genomic_DNA"/>
</dbReference>
<evidence type="ECO:0000256" key="1">
    <source>
        <dbReference type="SAM" id="SignalP"/>
    </source>
</evidence>
<protein>
    <submittedName>
        <fullName evidence="2">Uncharacterized protein</fullName>
    </submittedName>
</protein>